<keyword evidence="3" id="KW-1185">Reference proteome</keyword>
<evidence type="ECO:0000313" key="3">
    <source>
        <dbReference type="Proteomes" id="UP001295444"/>
    </source>
</evidence>
<feature type="region of interest" description="Disordered" evidence="1">
    <location>
        <begin position="30"/>
        <end position="65"/>
    </location>
</feature>
<feature type="compositionally biased region" description="Polar residues" evidence="1">
    <location>
        <begin position="52"/>
        <end position="65"/>
    </location>
</feature>
<dbReference type="AlphaFoldDB" id="A0AAD1RZH6"/>
<feature type="compositionally biased region" description="Polar residues" evidence="1">
    <location>
        <begin position="30"/>
        <end position="44"/>
    </location>
</feature>
<protein>
    <submittedName>
        <fullName evidence="2">Uncharacterized protein</fullName>
    </submittedName>
</protein>
<sequence length="65" mass="7224">QAQRGKMAESISGALSHSQLKTLGNTKHMTQTSVSPVQHLNQCSKNRRFTKNDATQMTARQQTPQ</sequence>
<dbReference type="EMBL" id="OW240915">
    <property type="protein sequence ID" value="CAH2283226.1"/>
    <property type="molecule type" value="Genomic_DNA"/>
</dbReference>
<feature type="non-terminal residue" evidence="2">
    <location>
        <position position="1"/>
    </location>
</feature>
<reference evidence="2" key="1">
    <citation type="submission" date="2022-03" db="EMBL/GenBank/DDBJ databases">
        <authorList>
            <person name="Alioto T."/>
            <person name="Alioto T."/>
            <person name="Gomez Garrido J."/>
        </authorList>
    </citation>
    <scope>NUCLEOTIDE SEQUENCE</scope>
</reference>
<organism evidence="2 3">
    <name type="scientific">Pelobates cultripes</name>
    <name type="common">Western spadefoot toad</name>
    <dbReference type="NCBI Taxonomy" id="61616"/>
    <lineage>
        <taxon>Eukaryota</taxon>
        <taxon>Metazoa</taxon>
        <taxon>Chordata</taxon>
        <taxon>Craniata</taxon>
        <taxon>Vertebrata</taxon>
        <taxon>Euteleostomi</taxon>
        <taxon>Amphibia</taxon>
        <taxon>Batrachia</taxon>
        <taxon>Anura</taxon>
        <taxon>Pelobatoidea</taxon>
        <taxon>Pelobatidae</taxon>
        <taxon>Pelobates</taxon>
    </lineage>
</organism>
<feature type="non-terminal residue" evidence="2">
    <location>
        <position position="65"/>
    </location>
</feature>
<gene>
    <name evidence="2" type="ORF">PECUL_23A038133</name>
</gene>
<name>A0AAD1RZH6_PELCU</name>
<accession>A0AAD1RZH6</accession>
<proteinExistence type="predicted"/>
<evidence type="ECO:0000256" key="1">
    <source>
        <dbReference type="SAM" id="MobiDB-lite"/>
    </source>
</evidence>
<evidence type="ECO:0000313" key="2">
    <source>
        <dbReference type="EMBL" id="CAH2283226.1"/>
    </source>
</evidence>
<dbReference type="Proteomes" id="UP001295444">
    <property type="component" value="Chromosome 04"/>
</dbReference>